<dbReference type="EMBL" id="CAMAPE010000038">
    <property type="protein sequence ID" value="CAH9100712.1"/>
    <property type="molecule type" value="Genomic_DNA"/>
</dbReference>
<sequence>MIESGELQTWKPSPPRVIAAIWKLQSRPPASESDMEDRFPAWLIATAGVLVVFKGTHVGDSQAFKVPCLIQ</sequence>
<evidence type="ECO:0000313" key="2">
    <source>
        <dbReference type="Proteomes" id="UP001152484"/>
    </source>
</evidence>
<name>A0A9P0ZHU0_CUSEU</name>
<keyword evidence="2" id="KW-1185">Reference proteome</keyword>
<dbReference type="Proteomes" id="UP001152484">
    <property type="component" value="Unassembled WGS sequence"/>
</dbReference>
<protein>
    <submittedName>
        <fullName evidence="1">Uncharacterized protein</fullName>
    </submittedName>
</protein>
<gene>
    <name evidence="1" type="ORF">CEURO_LOCUS15073</name>
</gene>
<comment type="caution">
    <text evidence="1">The sequence shown here is derived from an EMBL/GenBank/DDBJ whole genome shotgun (WGS) entry which is preliminary data.</text>
</comment>
<organism evidence="1 2">
    <name type="scientific">Cuscuta europaea</name>
    <name type="common">European dodder</name>
    <dbReference type="NCBI Taxonomy" id="41803"/>
    <lineage>
        <taxon>Eukaryota</taxon>
        <taxon>Viridiplantae</taxon>
        <taxon>Streptophyta</taxon>
        <taxon>Embryophyta</taxon>
        <taxon>Tracheophyta</taxon>
        <taxon>Spermatophyta</taxon>
        <taxon>Magnoliopsida</taxon>
        <taxon>eudicotyledons</taxon>
        <taxon>Gunneridae</taxon>
        <taxon>Pentapetalae</taxon>
        <taxon>asterids</taxon>
        <taxon>lamiids</taxon>
        <taxon>Solanales</taxon>
        <taxon>Convolvulaceae</taxon>
        <taxon>Cuscuteae</taxon>
        <taxon>Cuscuta</taxon>
        <taxon>Cuscuta subgen. Cuscuta</taxon>
    </lineage>
</organism>
<reference evidence="1" key="1">
    <citation type="submission" date="2022-07" db="EMBL/GenBank/DDBJ databases">
        <authorList>
            <person name="Macas J."/>
            <person name="Novak P."/>
            <person name="Neumann P."/>
        </authorList>
    </citation>
    <scope>NUCLEOTIDE SEQUENCE</scope>
</reference>
<evidence type="ECO:0000313" key="1">
    <source>
        <dbReference type="EMBL" id="CAH9100712.1"/>
    </source>
</evidence>
<dbReference type="AlphaFoldDB" id="A0A9P0ZHU0"/>
<proteinExistence type="predicted"/>
<accession>A0A9P0ZHU0</accession>